<feature type="transmembrane region" description="Helical" evidence="6">
    <location>
        <begin position="149"/>
        <end position="165"/>
    </location>
</feature>
<evidence type="ECO:0000256" key="6">
    <source>
        <dbReference type="SAM" id="Phobius"/>
    </source>
</evidence>
<feature type="transmembrane region" description="Helical" evidence="6">
    <location>
        <begin position="382"/>
        <end position="402"/>
    </location>
</feature>
<reference evidence="8" key="1">
    <citation type="submission" date="2016-10" db="EMBL/GenBank/DDBJ databases">
        <authorList>
            <person name="Varghese N."/>
            <person name="Submissions S."/>
        </authorList>
    </citation>
    <scope>NUCLEOTIDE SEQUENCE [LARGE SCALE GENOMIC DNA]</scope>
    <source>
        <strain evidence="8">CGMCC 1.10971</strain>
    </source>
</reference>
<dbReference type="GO" id="GO:0005886">
    <property type="term" value="C:plasma membrane"/>
    <property type="evidence" value="ECO:0007669"/>
    <property type="project" value="UniProtKB-SubCell"/>
</dbReference>
<evidence type="ECO:0000256" key="4">
    <source>
        <dbReference type="ARBA" id="ARBA00022989"/>
    </source>
</evidence>
<comment type="subcellular location">
    <subcellularLocation>
        <location evidence="1">Cell membrane</location>
        <topology evidence="1">Multi-pass membrane protein</topology>
    </subcellularLocation>
</comment>
<feature type="transmembrane region" description="Helical" evidence="6">
    <location>
        <begin position="294"/>
        <end position="313"/>
    </location>
</feature>
<feature type="transmembrane region" description="Helical" evidence="6">
    <location>
        <begin position="355"/>
        <end position="376"/>
    </location>
</feature>
<keyword evidence="4 6" id="KW-1133">Transmembrane helix</keyword>
<feature type="transmembrane region" description="Helical" evidence="6">
    <location>
        <begin position="325"/>
        <end position="348"/>
    </location>
</feature>
<keyword evidence="3 6" id="KW-0812">Transmembrane</keyword>
<dbReference type="InterPro" id="IPR050833">
    <property type="entry name" value="Poly_Biosynth_Transport"/>
</dbReference>
<dbReference type="OrthoDB" id="103403at2"/>
<evidence type="ECO:0000313" key="7">
    <source>
        <dbReference type="EMBL" id="SFG92258.1"/>
    </source>
</evidence>
<keyword evidence="2" id="KW-1003">Cell membrane</keyword>
<feature type="transmembrane region" description="Helical" evidence="6">
    <location>
        <begin position="37"/>
        <end position="55"/>
    </location>
</feature>
<feature type="transmembrane region" description="Helical" evidence="6">
    <location>
        <begin position="212"/>
        <end position="230"/>
    </location>
</feature>
<evidence type="ECO:0000256" key="5">
    <source>
        <dbReference type="ARBA" id="ARBA00023136"/>
    </source>
</evidence>
<dbReference type="Proteomes" id="UP000198623">
    <property type="component" value="Unassembled WGS sequence"/>
</dbReference>
<proteinExistence type="predicted"/>
<evidence type="ECO:0000256" key="2">
    <source>
        <dbReference type="ARBA" id="ARBA00022475"/>
    </source>
</evidence>
<accession>A0A1I2VSP4</accession>
<protein>
    <submittedName>
        <fullName evidence="7">Membrane protein involved in the export of O-antigen and teichoic acid</fullName>
    </submittedName>
</protein>
<dbReference type="PANTHER" id="PTHR30250">
    <property type="entry name" value="PST FAMILY PREDICTED COLANIC ACID TRANSPORTER"/>
    <property type="match status" value="1"/>
</dbReference>
<feature type="transmembrane region" description="Helical" evidence="6">
    <location>
        <begin position="76"/>
        <end position="99"/>
    </location>
</feature>
<dbReference type="Pfam" id="PF01943">
    <property type="entry name" value="Polysacc_synt"/>
    <property type="match status" value="1"/>
</dbReference>
<dbReference type="InterPro" id="IPR002797">
    <property type="entry name" value="Polysacc_synth"/>
</dbReference>
<sequence length="483" mass="53678">MNIRTISSFAIGPIGAAALGFITLPIVTWFYSTEDVGRIAMLYVMSNFCVMLFSLGLDQAYVREYHITMGKGKSALLKATLLPGLILLAVALIICLVKPGFISKALFAVDSVLISLLVAICFLATFISRFLSLILRMQEKGLAYSMSQILPKILFVLVIGTYVLFSFGFDLFHLVIAHTISILVVTLIYAWNTRIEWLAACKSQVDIQNLKVMIRFGAPLVLGGAAFWGLTAIDKLFLRSYSSFEQLGIYSVSVSFAAAASIFQSVFSTVWAPIVYKWAHSGEGLDKVEKVTQYVLLCVLLLFCFVGAFSWIVDFILPESYSSVKYIVVSCLGYPLLYTMSETTVIGIHISRKTFYSMVACIVAFAFNVLGNMLLIPHFGAAGAAVSTSMAFLLFLLLRTEFSVKLWRPIPRRKIYLFTFLMVVIALITTLYGEQIGYILHLIWFGLLLIVLLSFKKEVVETIGWCRALSGGENRTVLSDIKQ</sequence>
<feature type="transmembrane region" description="Helical" evidence="6">
    <location>
        <begin position="9"/>
        <end position="31"/>
    </location>
</feature>
<dbReference type="AlphaFoldDB" id="A0A1I2VSP4"/>
<keyword evidence="5 6" id="KW-0472">Membrane</keyword>
<dbReference type="STRING" id="1045558.SAMN05216175_11928"/>
<feature type="transmembrane region" description="Helical" evidence="6">
    <location>
        <begin position="438"/>
        <end position="455"/>
    </location>
</feature>
<feature type="transmembrane region" description="Helical" evidence="6">
    <location>
        <begin position="171"/>
        <end position="191"/>
    </location>
</feature>
<keyword evidence="8" id="KW-1185">Reference proteome</keyword>
<dbReference type="EMBL" id="FOOU01000019">
    <property type="protein sequence ID" value="SFG92258.1"/>
    <property type="molecule type" value="Genomic_DNA"/>
</dbReference>
<evidence type="ECO:0000313" key="8">
    <source>
        <dbReference type="Proteomes" id="UP000198623"/>
    </source>
</evidence>
<gene>
    <name evidence="7" type="ORF">SAMN05216175_11928</name>
</gene>
<feature type="transmembrane region" description="Helical" evidence="6">
    <location>
        <begin position="105"/>
        <end position="128"/>
    </location>
</feature>
<name>A0A1I2VSP4_9GAMM</name>
<evidence type="ECO:0000256" key="3">
    <source>
        <dbReference type="ARBA" id="ARBA00022692"/>
    </source>
</evidence>
<evidence type="ECO:0000256" key="1">
    <source>
        <dbReference type="ARBA" id="ARBA00004651"/>
    </source>
</evidence>
<dbReference type="PANTHER" id="PTHR30250:SF11">
    <property type="entry name" value="O-ANTIGEN TRANSPORTER-RELATED"/>
    <property type="match status" value="1"/>
</dbReference>
<organism evidence="7 8">
    <name type="scientific">Neptunomonas qingdaonensis</name>
    <dbReference type="NCBI Taxonomy" id="1045558"/>
    <lineage>
        <taxon>Bacteria</taxon>
        <taxon>Pseudomonadati</taxon>
        <taxon>Pseudomonadota</taxon>
        <taxon>Gammaproteobacteria</taxon>
        <taxon>Oceanospirillales</taxon>
        <taxon>Oceanospirillaceae</taxon>
        <taxon>Neptunomonas</taxon>
    </lineage>
</organism>
<dbReference type="RefSeq" id="WP_090730537.1">
    <property type="nucleotide sequence ID" value="NZ_FOOU01000019.1"/>
</dbReference>
<feature type="transmembrane region" description="Helical" evidence="6">
    <location>
        <begin position="414"/>
        <end position="432"/>
    </location>
</feature>
<feature type="transmembrane region" description="Helical" evidence="6">
    <location>
        <begin position="250"/>
        <end position="274"/>
    </location>
</feature>